<comment type="similarity">
    <text evidence="1">Belongs to the mab-21 family.</text>
</comment>
<evidence type="ECO:0000259" key="2">
    <source>
        <dbReference type="Pfam" id="PF03281"/>
    </source>
</evidence>
<dbReference type="InterPro" id="IPR046903">
    <property type="entry name" value="Mab-21-like_nuc_Trfase"/>
</dbReference>
<proteinExistence type="inferred from homology"/>
<feature type="domain" description="Mab-21-like nucleotidyltransferase" evidence="2">
    <location>
        <begin position="162"/>
        <end position="241"/>
    </location>
</feature>
<protein>
    <recommendedName>
        <fullName evidence="6">Mab-21-like HhH/H2TH-like domain-containing protein</fullName>
    </recommendedName>
</protein>
<evidence type="ECO:0000313" key="4">
    <source>
        <dbReference type="EMBL" id="KAL3882581.1"/>
    </source>
</evidence>
<gene>
    <name evidence="4" type="ORF">ACJMK2_028911</name>
</gene>
<evidence type="ECO:0000313" key="5">
    <source>
        <dbReference type="Proteomes" id="UP001634394"/>
    </source>
</evidence>
<evidence type="ECO:0008006" key="6">
    <source>
        <dbReference type="Google" id="ProtNLM"/>
    </source>
</evidence>
<dbReference type="InterPro" id="IPR046906">
    <property type="entry name" value="Mab-21_HhH/H2TH-like"/>
</dbReference>
<dbReference type="EMBL" id="JBJQND010000003">
    <property type="protein sequence ID" value="KAL3882581.1"/>
    <property type="molecule type" value="Genomic_DNA"/>
</dbReference>
<reference evidence="4 5" key="1">
    <citation type="submission" date="2024-11" db="EMBL/GenBank/DDBJ databases">
        <title>Chromosome-level genome assembly of the freshwater bivalve Anodonta woodiana.</title>
        <authorList>
            <person name="Chen X."/>
        </authorList>
    </citation>
    <scope>NUCLEOTIDE SEQUENCE [LARGE SCALE GENOMIC DNA]</scope>
    <source>
        <strain evidence="4">MN2024</strain>
        <tissue evidence="4">Gills</tissue>
    </source>
</reference>
<evidence type="ECO:0000259" key="3">
    <source>
        <dbReference type="Pfam" id="PF20266"/>
    </source>
</evidence>
<dbReference type="PANTHER" id="PTHR10656:SF69">
    <property type="entry name" value="MAB-21-LIKE HHH_H2TH-LIKE DOMAIN-CONTAINING PROTEIN"/>
    <property type="match status" value="1"/>
</dbReference>
<feature type="domain" description="Mab-21-like HhH/H2TH-like" evidence="3">
    <location>
        <begin position="255"/>
        <end position="330"/>
    </location>
</feature>
<accession>A0ABD3XAI9</accession>
<keyword evidence="5" id="KW-1185">Reference proteome</keyword>
<dbReference type="Pfam" id="PF03281">
    <property type="entry name" value="Mab-21"/>
    <property type="match status" value="1"/>
</dbReference>
<sequence length="691" mass="80561">MYQQSSEFLYAVSHRLSSILDRVGFSPEDRESKVMIATKHEIFRYIEESFLTHRSVFMFGSRGEGSTGPGLNSDIDYLYQNIDYEIVVELSGCQVSKIYLYMLQDGHTHPGYVKLQLIRILPDNTYVPLHHSYCKLDSFGVSVLPNTSFHVDDIGYRAGPAVREQKDSICCDHVRALRCSQWPREGYEWVHRRRLYDWPKPRQIQNTLKYGCFATPVGHPNSNEEHLEWRLSFSIAERDLVRSFEDTVMKVYILLKMVKKTFIEPILGDGLSSYHCKVCMLWMRESTPSELWCTENLLWCLILCIRQLHEWAIAGFCPDYFIVLNNIFDRKIVGTVRMRLVQVLERLLSDDFRFLCRIECCHIGRLLVDDLSSIEHYRLEFVTEVVGERLTDYSLCVSRATSCRTTILRTILQHYQELTYYLPRFAHAYNNAPYVMQYPLKHITMILLSQLGFYFASYLLALTSECLYNGMNSDATSVRLKLCGLGIVLENYDLTEICLQDICENRMRYMFSTSPSIKNGLSLLKCNTDSSFEKCLNVRFTIEELLENQVSYSVVYLPTETSITPIPLRVEMYRSIGTPLGVRDEDKYFWYDWAVVDSTMCLYFFQYLNFSRQGKDRHKQVAMDNMIHLIKTEPTNPHKDTALNVLSYCYMQDNQPIKAFCCLRESLKNCPHHNAAKFFVGLLFKKSMPLA</sequence>
<dbReference type="AlphaFoldDB" id="A0ABD3XAI9"/>
<dbReference type="Pfam" id="PF20266">
    <property type="entry name" value="Mab-21_C"/>
    <property type="match status" value="1"/>
</dbReference>
<organism evidence="4 5">
    <name type="scientific">Sinanodonta woodiana</name>
    <name type="common">Chinese pond mussel</name>
    <name type="synonym">Anodonta woodiana</name>
    <dbReference type="NCBI Taxonomy" id="1069815"/>
    <lineage>
        <taxon>Eukaryota</taxon>
        <taxon>Metazoa</taxon>
        <taxon>Spiralia</taxon>
        <taxon>Lophotrochozoa</taxon>
        <taxon>Mollusca</taxon>
        <taxon>Bivalvia</taxon>
        <taxon>Autobranchia</taxon>
        <taxon>Heteroconchia</taxon>
        <taxon>Palaeoheterodonta</taxon>
        <taxon>Unionida</taxon>
        <taxon>Unionoidea</taxon>
        <taxon>Unionidae</taxon>
        <taxon>Unioninae</taxon>
        <taxon>Sinanodonta</taxon>
    </lineage>
</organism>
<name>A0ABD3XAI9_SINWO</name>
<comment type="caution">
    <text evidence="4">The sequence shown here is derived from an EMBL/GenBank/DDBJ whole genome shotgun (WGS) entry which is preliminary data.</text>
</comment>
<dbReference type="SMART" id="SM01265">
    <property type="entry name" value="Mab-21"/>
    <property type="match status" value="1"/>
</dbReference>
<dbReference type="Gene3D" id="1.10.1410.40">
    <property type="match status" value="1"/>
</dbReference>
<dbReference type="PANTHER" id="PTHR10656">
    <property type="entry name" value="CELL FATE DETERMINING PROTEIN MAB21-RELATED"/>
    <property type="match status" value="1"/>
</dbReference>
<dbReference type="InterPro" id="IPR024810">
    <property type="entry name" value="MAB21L/cGLR"/>
</dbReference>
<evidence type="ECO:0000256" key="1">
    <source>
        <dbReference type="ARBA" id="ARBA00008307"/>
    </source>
</evidence>
<dbReference type="Proteomes" id="UP001634394">
    <property type="component" value="Unassembled WGS sequence"/>
</dbReference>